<name>A0A7W4Z151_9ACTN</name>
<dbReference type="EMBL" id="JACHWR010000002">
    <property type="protein sequence ID" value="MBB3043009.1"/>
    <property type="molecule type" value="Genomic_DNA"/>
</dbReference>
<evidence type="ECO:0000256" key="1">
    <source>
        <dbReference type="ARBA" id="ARBA00004413"/>
    </source>
</evidence>
<feature type="coiled-coil region" evidence="11">
    <location>
        <begin position="116"/>
        <end position="143"/>
    </location>
</feature>
<keyword evidence="6" id="KW-0145">Chemotaxis</keyword>
<dbReference type="GO" id="GO:0015031">
    <property type="term" value="P:protein transport"/>
    <property type="evidence" value="ECO:0007669"/>
    <property type="project" value="UniProtKB-KW"/>
</dbReference>
<keyword evidence="8" id="KW-0653">Protein transport</keyword>
<protein>
    <recommendedName>
        <fullName evidence="3">Flagellar FliJ protein</fullName>
    </recommendedName>
</protein>
<dbReference type="NCBIfam" id="TIGR02473">
    <property type="entry name" value="flagell_FliJ"/>
    <property type="match status" value="1"/>
</dbReference>
<keyword evidence="5" id="KW-1003">Cell membrane</keyword>
<evidence type="ECO:0000256" key="6">
    <source>
        <dbReference type="ARBA" id="ARBA00022500"/>
    </source>
</evidence>
<keyword evidence="11" id="KW-0175">Coiled coil</keyword>
<dbReference type="Proteomes" id="UP000589626">
    <property type="component" value="Unassembled WGS sequence"/>
</dbReference>
<sequence length="155" mass="17271">MTARTSARRGELSGLLRLRGVRERDSRIGLATALGEEREAAARLADLEQVLATLPTPESWDAAAFQGRQHTLELIRIAMGTARAELETARHVSAAARDRWSSDRSRLKAVESLIERRAAAARAERLRRENRELDEVAEQLWRRRTPAPAIDGGTP</sequence>
<dbReference type="GO" id="GO:0044781">
    <property type="term" value="P:bacterial-type flagellum organization"/>
    <property type="evidence" value="ECO:0007669"/>
    <property type="project" value="UniProtKB-KW"/>
</dbReference>
<evidence type="ECO:0000256" key="3">
    <source>
        <dbReference type="ARBA" id="ARBA00020392"/>
    </source>
</evidence>
<dbReference type="Gene3D" id="1.10.287.1700">
    <property type="match status" value="1"/>
</dbReference>
<dbReference type="GO" id="GO:0005886">
    <property type="term" value="C:plasma membrane"/>
    <property type="evidence" value="ECO:0007669"/>
    <property type="project" value="UniProtKB-SubCell"/>
</dbReference>
<dbReference type="InterPro" id="IPR053716">
    <property type="entry name" value="Flag_assembly_chemotaxis_eff"/>
</dbReference>
<evidence type="ECO:0000256" key="9">
    <source>
        <dbReference type="ARBA" id="ARBA00023136"/>
    </source>
</evidence>
<organism evidence="12 13">
    <name type="scientific">Nocardioides soli</name>
    <dbReference type="NCBI Taxonomy" id="1036020"/>
    <lineage>
        <taxon>Bacteria</taxon>
        <taxon>Bacillati</taxon>
        <taxon>Actinomycetota</taxon>
        <taxon>Actinomycetes</taxon>
        <taxon>Propionibacteriales</taxon>
        <taxon>Nocardioidaceae</taxon>
        <taxon>Nocardioides</taxon>
    </lineage>
</organism>
<evidence type="ECO:0000256" key="11">
    <source>
        <dbReference type="SAM" id="Coils"/>
    </source>
</evidence>
<dbReference type="GO" id="GO:0071973">
    <property type="term" value="P:bacterial-type flagellum-dependent cell motility"/>
    <property type="evidence" value="ECO:0007669"/>
    <property type="project" value="InterPro"/>
</dbReference>
<comment type="similarity">
    <text evidence="2">Belongs to the FliJ family.</text>
</comment>
<reference evidence="12 13" key="1">
    <citation type="submission" date="2020-08" db="EMBL/GenBank/DDBJ databases">
        <title>Sequencing the genomes of 1000 actinobacteria strains.</title>
        <authorList>
            <person name="Klenk H.-P."/>
        </authorList>
    </citation>
    <scope>NUCLEOTIDE SEQUENCE [LARGE SCALE GENOMIC DNA]</scope>
    <source>
        <strain evidence="12 13">DSM 105498</strain>
    </source>
</reference>
<gene>
    <name evidence="12" type="ORF">FHU40_002827</name>
</gene>
<dbReference type="RefSeq" id="WP_183592909.1">
    <property type="nucleotide sequence ID" value="NZ_JACHWR010000002.1"/>
</dbReference>
<keyword evidence="4" id="KW-0813">Transport</keyword>
<dbReference type="Pfam" id="PF02050">
    <property type="entry name" value="FliJ"/>
    <property type="match status" value="1"/>
</dbReference>
<comment type="subcellular location">
    <subcellularLocation>
        <location evidence="1">Cell membrane</location>
        <topology evidence="1">Peripheral membrane protein</topology>
        <orientation evidence="1">Cytoplasmic side</orientation>
    </subcellularLocation>
</comment>
<keyword evidence="10" id="KW-1006">Bacterial flagellum protein export</keyword>
<comment type="caution">
    <text evidence="12">The sequence shown here is derived from an EMBL/GenBank/DDBJ whole genome shotgun (WGS) entry which is preliminary data.</text>
</comment>
<keyword evidence="13" id="KW-1185">Reference proteome</keyword>
<evidence type="ECO:0000256" key="5">
    <source>
        <dbReference type="ARBA" id="ARBA00022475"/>
    </source>
</evidence>
<keyword evidence="7" id="KW-1005">Bacterial flagellum biogenesis</keyword>
<evidence type="ECO:0000313" key="12">
    <source>
        <dbReference type="EMBL" id="MBB3043009.1"/>
    </source>
</evidence>
<proteinExistence type="inferred from homology"/>
<evidence type="ECO:0000256" key="2">
    <source>
        <dbReference type="ARBA" id="ARBA00010004"/>
    </source>
</evidence>
<keyword evidence="12" id="KW-0966">Cell projection</keyword>
<keyword evidence="12" id="KW-0969">Cilium</keyword>
<evidence type="ECO:0000256" key="4">
    <source>
        <dbReference type="ARBA" id="ARBA00022448"/>
    </source>
</evidence>
<evidence type="ECO:0000256" key="7">
    <source>
        <dbReference type="ARBA" id="ARBA00022795"/>
    </source>
</evidence>
<evidence type="ECO:0000313" key="13">
    <source>
        <dbReference type="Proteomes" id="UP000589626"/>
    </source>
</evidence>
<keyword evidence="12" id="KW-0282">Flagellum</keyword>
<dbReference type="AlphaFoldDB" id="A0A7W4Z151"/>
<dbReference type="InterPro" id="IPR012823">
    <property type="entry name" value="Flagell_FliJ"/>
</dbReference>
<dbReference type="GO" id="GO:0006935">
    <property type="term" value="P:chemotaxis"/>
    <property type="evidence" value="ECO:0007669"/>
    <property type="project" value="UniProtKB-KW"/>
</dbReference>
<evidence type="ECO:0000256" key="10">
    <source>
        <dbReference type="ARBA" id="ARBA00023225"/>
    </source>
</evidence>
<evidence type="ECO:0000256" key="8">
    <source>
        <dbReference type="ARBA" id="ARBA00022927"/>
    </source>
</evidence>
<accession>A0A7W4Z151</accession>
<keyword evidence="9" id="KW-0472">Membrane</keyword>
<dbReference type="GO" id="GO:0009288">
    <property type="term" value="C:bacterial-type flagellum"/>
    <property type="evidence" value="ECO:0007669"/>
    <property type="project" value="InterPro"/>
</dbReference>